<dbReference type="RefSeq" id="WP_138679319.1">
    <property type="nucleotide sequence ID" value="NZ_SWAD01000233.1"/>
</dbReference>
<dbReference type="OrthoDB" id="9929091at2"/>
<proteinExistence type="predicted"/>
<reference evidence="1 2" key="1">
    <citation type="submission" date="2019-04" db="EMBL/GenBank/DDBJ databases">
        <title>A novel phosphate-accumulating bacterium identified in bioreactor for phosphate removal from wastewater.</title>
        <authorList>
            <person name="Kotlyarov R.Y."/>
            <person name="Beletsky A.V."/>
            <person name="Kallistova A.Y."/>
            <person name="Dorofeev A.G."/>
            <person name="Nikolaev Y.Y."/>
            <person name="Pimenov N.V."/>
            <person name="Ravin N.V."/>
            <person name="Mardanov A.V."/>
        </authorList>
    </citation>
    <scope>NUCLEOTIDE SEQUENCE [LARGE SCALE GENOMIC DNA]</scope>
    <source>
        <strain evidence="1 2">Bin19</strain>
    </source>
</reference>
<dbReference type="AlphaFoldDB" id="A0A5S4F128"/>
<evidence type="ECO:0000313" key="2">
    <source>
        <dbReference type="Proteomes" id="UP000306324"/>
    </source>
</evidence>
<accession>A0A5S4F128</accession>
<keyword evidence="2" id="KW-1185">Reference proteome</keyword>
<name>A0A5S4F128_9PROT</name>
<dbReference type="Proteomes" id="UP000306324">
    <property type="component" value="Unassembled WGS sequence"/>
</dbReference>
<comment type="caution">
    <text evidence="1">The sequence shown here is derived from an EMBL/GenBank/DDBJ whole genome shotgun (WGS) entry which is preliminary data.</text>
</comment>
<protein>
    <submittedName>
        <fullName evidence="1">Uncharacterized protein</fullName>
    </submittedName>
</protein>
<sequence length="93" mass="10041">MKTDDLVTAIKEAFGQLPKDVLGPAKMAAEGFGWLNEILVSIRREAEGENFAPRIVKLAAAGAYLASDLENYCGSESESMLRKLQEVGILAPD</sequence>
<gene>
    <name evidence="1" type="ORF">ACCUM_1703</name>
</gene>
<dbReference type="EMBL" id="SWAD01000233">
    <property type="protein sequence ID" value="TMQ74383.1"/>
    <property type="molecule type" value="Genomic_DNA"/>
</dbReference>
<evidence type="ECO:0000313" key="1">
    <source>
        <dbReference type="EMBL" id="TMQ74383.1"/>
    </source>
</evidence>
<organism evidence="1 2">
    <name type="scientific">Candidatus Accumulibacter phosphatis</name>
    <dbReference type="NCBI Taxonomy" id="327160"/>
    <lineage>
        <taxon>Bacteria</taxon>
        <taxon>Pseudomonadati</taxon>
        <taxon>Pseudomonadota</taxon>
        <taxon>Betaproteobacteria</taxon>
        <taxon>Candidatus Accumulibacter</taxon>
    </lineage>
</organism>